<geneLocation type="plasmid" evidence="1 2">
    <name>pYZ6</name>
</geneLocation>
<protein>
    <recommendedName>
        <fullName evidence="3">ABC transporter substrate-binding protein</fullName>
    </recommendedName>
</protein>
<dbReference type="KEGG" id="ahu:A6A40_27845"/>
<dbReference type="EMBL" id="CP028907">
    <property type="protein sequence ID" value="AWB08824.1"/>
    <property type="molecule type" value="Genomic_DNA"/>
</dbReference>
<gene>
    <name evidence="1" type="ORF">A6A40_27845</name>
</gene>
<sequence>MKRRAFLTSAGAGIAAAGTVGTIAAPAIAQGSQPEIKWRMASSYPKSLDTIYGAAEFIARATTRTS</sequence>
<proteinExistence type="predicted"/>
<dbReference type="InterPro" id="IPR006311">
    <property type="entry name" value="TAT_signal"/>
</dbReference>
<evidence type="ECO:0000313" key="1">
    <source>
        <dbReference type="EMBL" id="AWB08824.1"/>
    </source>
</evidence>
<dbReference type="Gene3D" id="3.40.190.170">
    <property type="entry name" value="Bacterial extracellular solute-binding protein, family 7"/>
    <property type="match status" value="1"/>
</dbReference>
<dbReference type="Proteomes" id="UP000077405">
    <property type="component" value="Plasmid pYZ6"/>
</dbReference>
<name>A0A2R4VWL6_9PROT</name>
<dbReference type="InterPro" id="IPR038404">
    <property type="entry name" value="TRAP_DctP_sf"/>
</dbReference>
<dbReference type="AlphaFoldDB" id="A0A2R4VWL6"/>
<organism evidence="1 2">
    <name type="scientific">Azospirillum humicireducens</name>
    <dbReference type="NCBI Taxonomy" id="1226968"/>
    <lineage>
        <taxon>Bacteria</taxon>
        <taxon>Pseudomonadati</taxon>
        <taxon>Pseudomonadota</taxon>
        <taxon>Alphaproteobacteria</taxon>
        <taxon>Rhodospirillales</taxon>
        <taxon>Azospirillaceae</taxon>
        <taxon>Azospirillum</taxon>
    </lineage>
</organism>
<accession>A0A2R4VWL6</accession>
<keyword evidence="1" id="KW-0614">Plasmid</keyword>
<evidence type="ECO:0008006" key="3">
    <source>
        <dbReference type="Google" id="ProtNLM"/>
    </source>
</evidence>
<evidence type="ECO:0000313" key="2">
    <source>
        <dbReference type="Proteomes" id="UP000077405"/>
    </source>
</evidence>
<keyword evidence="2" id="KW-1185">Reference proteome</keyword>
<reference evidence="1 2" key="1">
    <citation type="submission" date="2018-04" db="EMBL/GenBank/DDBJ databases">
        <title>Complete genome sequence of the nitrogen-fixing bacterium Azospirillum humicireducens type strain SgZ-5.</title>
        <authorList>
            <person name="Yu Z."/>
        </authorList>
    </citation>
    <scope>NUCLEOTIDE SEQUENCE [LARGE SCALE GENOMIC DNA]</scope>
    <source>
        <strain evidence="1 2">SgZ-5</strain>
        <plasmid evidence="1 2">pYZ6</plasmid>
    </source>
</reference>
<dbReference type="PROSITE" id="PS51318">
    <property type="entry name" value="TAT"/>
    <property type="match status" value="1"/>
</dbReference>